<dbReference type="AlphaFoldDB" id="A0A6J7NUP9"/>
<feature type="transmembrane region" description="Helical" evidence="1">
    <location>
        <begin position="71"/>
        <end position="99"/>
    </location>
</feature>
<dbReference type="EMBL" id="CAFAAQ010000226">
    <property type="protein sequence ID" value="CAB4822612.1"/>
    <property type="molecule type" value="Genomic_DNA"/>
</dbReference>
<keyword evidence="1" id="KW-1133">Transmembrane helix</keyword>
<protein>
    <submittedName>
        <fullName evidence="3">Unannotated protein</fullName>
    </submittedName>
</protein>
<proteinExistence type="predicted"/>
<feature type="transmembrane region" description="Helical" evidence="1">
    <location>
        <begin position="120"/>
        <end position="139"/>
    </location>
</feature>
<feature type="transmembrane region" description="Helical" evidence="1">
    <location>
        <begin position="151"/>
        <end position="170"/>
    </location>
</feature>
<evidence type="ECO:0000313" key="3">
    <source>
        <dbReference type="EMBL" id="CAB4996035.1"/>
    </source>
</evidence>
<evidence type="ECO:0000256" key="1">
    <source>
        <dbReference type="SAM" id="Phobius"/>
    </source>
</evidence>
<feature type="transmembrane region" description="Helical" evidence="1">
    <location>
        <begin position="27"/>
        <end position="48"/>
    </location>
</feature>
<accession>A0A6J7NUP9</accession>
<sequence>MTTSRRSLRARSSTWWWEISYRVGPNLWVTPLLMSIGSVLLFAFSVWVDRHVDLLSSWFPSALIDDSASDAAILVTALLGAVATALALVFSTSILTFSLASTQLGPRLIRRFMKDPITQITLGAFLGTVIFNVLTLSAIRSSPGSQLPAFSVFLVEVLSLCCFGLLVFYVHRVASTIQAPAVVAAVVADLGKVLAERSASMRVLLREHDPEKVSAAVTRSRESGAPIAAIQTGYVELVDVERLLEAADSADAVIVLNRRPGQFTQQGQILAWVSPSSADDRLQQVVAQAVEIGRYRTLRQDLEFAIAQVVEIALRALSPAINDTYTGLTCVDWLGAAMVQVGTNPERTGGISSADGTLRLVIPPLKFDRVLKTAFDLIRQSAAHNVAVLIRILDAISAMAPVVRPEHLAPLRKHADLVAETARAGSFVSGDLEDIEQRYSLTVTCLDLAAQTAQTALTAQEAAS</sequence>
<dbReference type="Pfam" id="PF10011">
    <property type="entry name" value="DUF2254"/>
    <property type="match status" value="1"/>
</dbReference>
<dbReference type="InterPro" id="IPR018723">
    <property type="entry name" value="DUF2254_membrane"/>
</dbReference>
<keyword evidence="1" id="KW-0812">Transmembrane</keyword>
<reference evidence="3" key="1">
    <citation type="submission" date="2020-05" db="EMBL/GenBank/DDBJ databases">
        <authorList>
            <person name="Chiriac C."/>
            <person name="Salcher M."/>
            <person name="Ghai R."/>
            <person name="Kavagutti S V."/>
        </authorList>
    </citation>
    <scope>NUCLEOTIDE SEQUENCE</scope>
</reference>
<name>A0A6J7NUP9_9ZZZZ</name>
<organism evidence="3">
    <name type="scientific">freshwater metagenome</name>
    <dbReference type="NCBI Taxonomy" id="449393"/>
    <lineage>
        <taxon>unclassified sequences</taxon>
        <taxon>metagenomes</taxon>
        <taxon>ecological metagenomes</taxon>
    </lineage>
</organism>
<evidence type="ECO:0000313" key="2">
    <source>
        <dbReference type="EMBL" id="CAB4822612.1"/>
    </source>
</evidence>
<gene>
    <name evidence="2" type="ORF">UFOPK3046_01817</name>
    <name evidence="3" type="ORF">UFOPK3914_01867</name>
</gene>
<dbReference type="EMBL" id="CAFBOG010000237">
    <property type="protein sequence ID" value="CAB4996035.1"/>
    <property type="molecule type" value="Genomic_DNA"/>
</dbReference>
<keyword evidence="1" id="KW-0472">Membrane</keyword>